<dbReference type="GO" id="GO:0017000">
    <property type="term" value="P:antibiotic biosynthetic process"/>
    <property type="evidence" value="ECO:0007669"/>
    <property type="project" value="InterPro"/>
</dbReference>
<dbReference type="PIRSF" id="PIRSF001227">
    <property type="entry name" value="Pen_acylase"/>
    <property type="match status" value="1"/>
</dbReference>
<proteinExistence type="inferred from homology"/>
<dbReference type="Gene3D" id="1.10.1400.10">
    <property type="match status" value="1"/>
</dbReference>
<comment type="caution">
    <text evidence="8">The sequence shown here is derived from an EMBL/GenBank/DDBJ whole genome shotgun (WGS) entry which is preliminary data.</text>
</comment>
<gene>
    <name evidence="8" type="ORF">NIES1031_02225</name>
</gene>
<protein>
    <submittedName>
        <fullName evidence="8">Acylase</fullName>
    </submittedName>
</protein>
<dbReference type="Gene3D" id="2.30.120.10">
    <property type="match status" value="1"/>
</dbReference>
<evidence type="ECO:0000256" key="7">
    <source>
        <dbReference type="SAM" id="Phobius"/>
    </source>
</evidence>
<feature type="binding site" evidence="6">
    <location>
        <position position="269"/>
    </location>
    <ligand>
        <name>Ca(2+)</name>
        <dbReference type="ChEBI" id="CHEBI:29108"/>
    </ligand>
</feature>
<dbReference type="InterPro" id="IPR043146">
    <property type="entry name" value="Penicillin_amidase_N_B-knob"/>
</dbReference>
<evidence type="ECO:0000256" key="1">
    <source>
        <dbReference type="ARBA" id="ARBA00006586"/>
    </source>
</evidence>
<keyword evidence="7" id="KW-0812">Transmembrane</keyword>
<dbReference type="CDD" id="cd01936">
    <property type="entry name" value="Ntn_CA"/>
    <property type="match status" value="1"/>
</dbReference>
<feature type="binding site" evidence="6">
    <location>
        <position position="272"/>
    </location>
    <ligand>
        <name>Ca(2+)</name>
        <dbReference type="ChEBI" id="CHEBI:29108"/>
    </ligand>
</feature>
<dbReference type="PANTHER" id="PTHR34218">
    <property type="entry name" value="PEPTIDASE S45 PENICILLIN AMIDASE"/>
    <property type="match status" value="1"/>
</dbReference>
<evidence type="ECO:0000313" key="9">
    <source>
        <dbReference type="Proteomes" id="UP000185984"/>
    </source>
</evidence>
<keyword evidence="7" id="KW-0472">Membrane</keyword>
<evidence type="ECO:0000256" key="5">
    <source>
        <dbReference type="PIRSR" id="PIRSR001227-1"/>
    </source>
</evidence>
<dbReference type="InterPro" id="IPR014395">
    <property type="entry name" value="Pen/GL7ACA/AHL_acylase"/>
</dbReference>
<dbReference type="InterPro" id="IPR029055">
    <property type="entry name" value="Ntn_hydrolases_N"/>
</dbReference>
<evidence type="ECO:0000256" key="3">
    <source>
        <dbReference type="ARBA" id="ARBA00022801"/>
    </source>
</evidence>
<dbReference type="PANTHER" id="PTHR34218:SF3">
    <property type="entry name" value="ACYL-HOMOSERINE LACTONE ACYLASE PVDQ"/>
    <property type="match status" value="1"/>
</dbReference>
<keyword evidence="4" id="KW-0865">Zymogen</keyword>
<keyword evidence="3" id="KW-0378">Hydrolase</keyword>
<reference evidence="8 9" key="1">
    <citation type="submission" date="2016-11" db="EMBL/GenBank/DDBJ databases">
        <title>Draft Genome Sequences of Nine Cyanobacterial Strains from Diverse Habitats.</title>
        <authorList>
            <person name="Zhu T."/>
            <person name="Hou S."/>
            <person name="Lu X."/>
            <person name="Hess W.R."/>
        </authorList>
    </citation>
    <scope>NUCLEOTIDE SEQUENCE [LARGE SCALE GENOMIC DNA]</scope>
    <source>
        <strain evidence="8 9">5.2 s.c.1</strain>
    </source>
</reference>
<sequence>MHQCKNYAFRVVKGNTFRLLPLIFGFIFALFVGFSSRAILPKSTEILWDTYGIPHIYGKDTQSAFQAFGWAQMQSHANLLLRLYGQARGRAAEYWGEKYLESDRWVQRMGIPERAQSWYKAQNPAFRNNLDAFAAGLNAYAKAHPDLIDDEVEVVLPIEPVDILAHGQRVLHFTFVVNPESINDNVEKIGENNSKASNGWAIAPSRSASGKAMLLANPHLPWSNLFLWYEAQLTAPGIDAYGATLVGIPVLAIAFNDNLGWTHTVNTHDGWDTYELQLADGGYRFDGKIRAFQTEEKTLQVKQDNGTLRAESLVVQHSIHGPVVAQKQGKALALRVVGLDSPGALQQWWDMAQAKNLTQFETALKRLQLPMFTVMYADRDGHIMHLFNGQVPIRSQGNFEDWEGIIPGNTSQTLWTKTHPYRDLPRVVDPASGWLQNANDPPWTTTFPRALNPDKYPPYMAPRGLMSFRAQRSAKMLNEDESISFEEMVKYKHSTRMELADRLLDDLIPAARKFGDESARRAADILETWDRQANADSQGAVLFAQWTDEMDFPEAFAIPWKEEAPQTTPDGLADPQKAVKALAIAAAKVDKAYGVLDVPWGDVFRLKSVDRDLPANGDPGKLGIFRVLNFAPTANGRFQAIEGDSYIAAIEFSNPVRAMALTSYGNATQPNSPHVGEQLQLFARKELHPVWRSRQDITAHLEQRQVF</sequence>
<dbReference type="GO" id="GO:0016811">
    <property type="term" value="F:hydrolase activity, acting on carbon-nitrogen (but not peptide) bonds, in linear amides"/>
    <property type="evidence" value="ECO:0007669"/>
    <property type="project" value="InterPro"/>
</dbReference>
<keyword evidence="6" id="KW-0479">Metal-binding</keyword>
<evidence type="ECO:0000313" key="8">
    <source>
        <dbReference type="EMBL" id="OKH28957.1"/>
    </source>
</evidence>
<dbReference type="AlphaFoldDB" id="A0A1U7HZB0"/>
<dbReference type="Pfam" id="PF01804">
    <property type="entry name" value="Penicil_amidase"/>
    <property type="match status" value="1"/>
</dbReference>
<keyword evidence="9" id="KW-1185">Reference proteome</keyword>
<feature type="active site" description="Nucleophile" evidence="5">
    <location>
        <position position="197"/>
    </location>
</feature>
<dbReference type="Proteomes" id="UP000185984">
    <property type="component" value="Unassembled WGS sequence"/>
</dbReference>
<name>A0A1U7HZB0_9CHRO</name>
<dbReference type="InterPro" id="IPR043147">
    <property type="entry name" value="Penicillin_amidase_A-knob"/>
</dbReference>
<dbReference type="EMBL" id="MRCC01000002">
    <property type="protein sequence ID" value="OKH28957.1"/>
    <property type="molecule type" value="Genomic_DNA"/>
</dbReference>
<dbReference type="GO" id="GO:0046872">
    <property type="term" value="F:metal ion binding"/>
    <property type="evidence" value="ECO:0007669"/>
    <property type="project" value="UniProtKB-KW"/>
</dbReference>
<evidence type="ECO:0000256" key="6">
    <source>
        <dbReference type="PIRSR" id="PIRSR001227-2"/>
    </source>
</evidence>
<dbReference type="STRING" id="247279.NIES1031_02225"/>
<feature type="transmembrane region" description="Helical" evidence="7">
    <location>
        <begin position="20"/>
        <end position="40"/>
    </location>
</feature>
<evidence type="ECO:0000256" key="4">
    <source>
        <dbReference type="ARBA" id="ARBA00023145"/>
    </source>
</evidence>
<organism evidence="8 9">
    <name type="scientific">Chroogloeocystis siderophila 5.2 s.c.1</name>
    <dbReference type="NCBI Taxonomy" id="247279"/>
    <lineage>
        <taxon>Bacteria</taxon>
        <taxon>Bacillati</taxon>
        <taxon>Cyanobacteriota</taxon>
        <taxon>Cyanophyceae</taxon>
        <taxon>Oscillatoriophycideae</taxon>
        <taxon>Chroococcales</taxon>
        <taxon>Chroococcaceae</taxon>
        <taxon>Chroogloeocystis</taxon>
    </lineage>
</organism>
<dbReference type="InterPro" id="IPR023343">
    <property type="entry name" value="Penicillin_amidase_dom1"/>
</dbReference>
<keyword evidence="2" id="KW-0732">Signal</keyword>
<keyword evidence="6" id="KW-0106">Calcium</keyword>
<dbReference type="InterPro" id="IPR002692">
    <property type="entry name" value="S45"/>
</dbReference>
<comment type="cofactor">
    <cofactor evidence="6">
        <name>Ca(2+)</name>
        <dbReference type="ChEBI" id="CHEBI:29108"/>
    </cofactor>
    <text evidence="6">Binds 1 Ca(2+) ion per dimer.</text>
</comment>
<dbReference type="SUPFAM" id="SSF56235">
    <property type="entry name" value="N-terminal nucleophile aminohydrolases (Ntn hydrolases)"/>
    <property type="match status" value="1"/>
</dbReference>
<dbReference type="Gene3D" id="1.10.439.10">
    <property type="entry name" value="Penicillin Amidohydrolase, domain 1"/>
    <property type="match status" value="1"/>
</dbReference>
<dbReference type="Gene3D" id="3.60.20.10">
    <property type="entry name" value="Glutamine Phosphoribosylpyrophosphate, subunit 1, domain 1"/>
    <property type="match status" value="1"/>
</dbReference>
<keyword evidence="7" id="KW-1133">Transmembrane helix</keyword>
<accession>A0A1U7HZB0</accession>
<comment type="similarity">
    <text evidence="1">Belongs to the peptidase S45 family.</text>
</comment>
<evidence type="ECO:0000256" key="2">
    <source>
        <dbReference type="ARBA" id="ARBA00022729"/>
    </source>
</evidence>